<evidence type="ECO:0000256" key="1">
    <source>
        <dbReference type="SAM" id="MobiDB-lite"/>
    </source>
</evidence>
<reference evidence="3" key="1">
    <citation type="submission" date="2023-06" db="EMBL/GenBank/DDBJ databases">
        <title>Genome sequence of Nocardioides sp. SOB44.</title>
        <authorList>
            <person name="Zhang G."/>
        </authorList>
    </citation>
    <scope>NUCLEOTIDE SEQUENCE</scope>
    <source>
        <strain evidence="3">SOB44</strain>
    </source>
</reference>
<feature type="transmembrane region" description="Helical" evidence="2">
    <location>
        <begin position="322"/>
        <end position="345"/>
    </location>
</feature>
<feature type="transmembrane region" description="Helical" evidence="2">
    <location>
        <begin position="196"/>
        <end position="214"/>
    </location>
</feature>
<proteinExistence type="predicted"/>
<evidence type="ECO:0000313" key="4">
    <source>
        <dbReference type="Proteomes" id="UP001168363"/>
    </source>
</evidence>
<sequence length="470" mass="46312">MTSDDDSGRVALTVHGVAGAVDLVVPLGASAADVAREYAAQAGLRVVPALGTAAGRLLDPGALLAGEGVRSGALLVALDEPVTPSARPAPPAPLDPAGRSGPGPEPGPGSGPAPAASASQGAASWVAVAAGLALLSGWGAARVDGALHQFSVAVLVLAAVVGVLPLGRLAAYRLAAAPAFAGAAAFAVAWEPAVVLRPTAVGVAALVAALAAAVGRALSRAQDEALRVWVVAGVVVFVVTVAGALVGAPTPLVWGLLLVLAVLAPRFVPGLAVDVPDQLLLDLERLAVTAWSARERPAGRRGRTLVAPDAVAAVAASGARTVTAACAAVLVVAGVAATGLLGSVTAEVDVVGARLMVLFAGAAIVLAARSYRHRAARVLLRLAGLGCWAVLAATTAPALQASAGMVLAVAAVVAAALVVVVAVATGRGWRSPWWARRAEVAEGLSTALALAALVVASGFFRSLWETIPDV</sequence>
<feature type="transmembrane region" description="Helical" evidence="2">
    <location>
        <begin position="378"/>
        <end position="399"/>
    </location>
</feature>
<comment type="caution">
    <text evidence="3">The sequence shown here is derived from an EMBL/GenBank/DDBJ whole genome shotgun (WGS) entry which is preliminary data.</text>
</comment>
<gene>
    <name evidence="3" type="ORF">QWJ41_06175</name>
</gene>
<dbReference type="EMBL" id="JAULSC010000004">
    <property type="protein sequence ID" value="MDO3395294.1"/>
    <property type="molecule type" value="Genomic_DNA"/>
</dbReference>
<feature type="region of interest" description="Disordered" evidence="1">
    <location>
        <begin position="84"/>
        <end position="117"/>
    </location>
</feature>
<feature type="transmembrane region" description="Helical" evidence="2">
    <location>
        <begin position="444"/>
        <end position="464"/>
    </location>
</feature>
<keyword evidence="2" id="KW-0472">Membrane</keyword>
<keyword evidence="4" id="KW-1185">Reference proteome</keyword>
<accession>A0ABT8TPI4</accession>
<dbReference type="RefSeq" id="WP_302706536.1">
    <property type="nucleotide sequence ID" value="NZ_JAULSC010000004.1"/>
</dbReference>
<keyword evidence="2" id="KW-1133">Transmembrane helix</keyword>
<feature type="transmembrane region" description="Helical" evidence="2">
    <location>
        <begin position="171"/>
        <end position="190"/>
    </location>
</feature>
<evidence type="ECO:0000256" key="2">
    <source>
        <dbReference type="SAM" id="Phobius"/>
    </source>
</evidence>
<feature type="transmembrane region" description="Helical" evidence="2">
    <location>
        <begin position="405"/>
        <end position="424"/>
    </location>
</feature>
<dbReference type="Proteomes" id="UP001168363">
    <property type="component" value="Unassembled WGS sequence"/>
</dbReference>
<feature type="transmembrane region" description="Helical" evidence="2">
    <location>
        <begin position="252"/>
        <end position="273"/>
    </location>
</feature>
<feature type="transmembrane region" description="Helical" evidence="2">
    <location>
        <begin position="122"/>
        <end position="140"/>
    </location>
</feature>
<organism evidence="3 4">
    <name type="scientific">Nocardioides cremeus</name>
    <dbReference type="NCBI Taxonomy" id="3058044"/>
    <lineage>
        <taxon>Bacteria</taxon>
        <taxon>Bacillati</taxon>
        <taxon>Actinomycetota</taxon>
        <taxon>Actinomycetes</taxon>
        <taxon>Propionibacteriales</taxon>
        <taxon>Nocardioidaceae</taxon>
        <taxon>Nocardioides</taxon>
    </lineage>
</organism>
<protein>
    <recommendedName>
        <fullName evidence="5">Type VII secretion integral membrane protein EccD</fullName>
    </recommendedName>
</protein>
<feature type="transmembrane region" description="Helical" evidence="2">
    <location>
        <begin position="351"/>
        <end position="371"/>
    </location>
</feature>
<evidence type="ECO:0008006" key="5">
    <source>
        <dbReference type="Google" id="ProtNLM"/>
    </source>
</evidence>
<name>A0ABT8TPI4_9ACTN</name>
<evidence type="ECO:0000313" key="3">
    <source>
        <dbReference type="EMBL" id="MDO3395294.1"/>
    </source>
</evidence>
<feature type="transmembrane region" description="Helical" evidence="2">
    <location>
        <begin position="226"/>
        <end position="246"/>
    </location>
</feature>
<keyword evidence="2" id="KW-0812">Transmembrane</keyword>
<feature type="transmembrane region" description="Helical" evidence="2">
    <location>
        <begin position="146"/>
        <end position="164"/>
    </location>
</feature>